<proteinExistence type="predicted"/>
<dbReference type="Pfam" id="PF21948">
    <property type="entry name" value="LplA-B_cat"/>
    <property type="match status" value="1"/>
</dbReference>
<dbReference type="AlphaFoldDB" id="A0A8J7YNF4"/>
<evidence type="ECO:0000259" key="1">
    <source>
        <dbReference type="PROSITE" id="PS51733"/>
    </source>
</evidence>
<evidence type="ECO:0000313" key="3">
    <source>
        <dbReference type="Proteomes" id="UP000783863"/>
    </source>
</evidence>
<gene>
    <name evidence="2" type="ORF">EGD98_11905</name>
</gene>
<dbReference type="RefSeq" id="WP_220588591.1">
    <property type="nucleotide sequence ID" value="NZ_RKLQ01000002.1"/>
</dbReference>
<evidence type="ECO:0000313" key="2">
    <source>
        <dbReference type="EMBL" id="MBX0304373.1"/>
    </source>
</evidence>
<dbReference type="GO" id="GO:0016874">
    <property type="term" value="F:ligase activity"/>
    <property type="evidence" value="ECO:0007669"/>
    <property type="project" value="UniProtKB-KW"/>
</dbReference>
<dbReference type="InterPro" id="IPR045864">
    <property type="entry name" value="aa-tRNA-synth_II/BPL/LPL"/>
</dbReference>
<keyword evidence="3" id="KW-1185">Reference proteome</keyword>
<dbReference type="Proteomes" id="UP000783863">
    <property type="component" value="Unassembled WGS sequence"/>
</dbReference>
<dbReference type="EMBL" id="RKLQ01000002">
    <property type="protein sequence ID" value="MBX0304373.1"/>
    <property type="molecule type" value="Genomic_DNA"/>
</dbReference>
<organism evidence="2 3">
    <name type="scientific">Haloarcula salinisoli</name>
    <dbReference type="NCBI Taxonomy" id="2487746"/>
    <lineage>
        <taxon>Archaea</taxon>
        <taxon>Methanobacteriati</taxon>
        <taxon>Methanobacteriota</taxon>
        <taxon>Stenosarchaea group</taxon>
        <taxon>Halobacteria</taxon>
        <taxon>Halobacteriales</taxon>
        <taxon>Haloarculaceae</taxon>
        <taxon>Haloarcula</taxon>
    </lineage>
</organism>
<keyword evidence="2" id="KW-0436">Ligase</keyword>
<sequence length="226" mass="24002">MRLLRGRASDHERDYERTRELVARVADDAESALRVWTPHRQVAFGRRDRRVEGYDRAREAATERGYAVLEREVGGRAVAYTGRTVAFALAEPTADGRGDIGARYDRVSGAVQRALEAVGVDASEGEPADSFCPGAHSLQADGKLVGIAQRVRQDVALSAGVVILRDHDAIAAVLAPVYEALGVPFDPGSVGSVARAGGDAAGVVDALVTELVGSRPVTARDSIRDT</sequence>
<protein>
    <submittedName>
        <fullName evidence="2">Lipoate--protein ligase family protein</fullName>
    </submittedName>
</protein>
<feature type="domain" description="BPL/LPL catalytic" evidence="1">
    <location>
        <begin position="27"/>
        <end position="219"/>
    </location>
</feature>
<dbReference type="Gene3D" id="3.30.930.10">
    <property type="entry name" value="Bira Bifunctional Protein, Domain 2"/>
    <property type="match status" value="1"/>
</dbReference>
<dbReference type="PROSITE" id="PS51733">
    <property type="entry name" value="BPL_LPL_CATALYTIC"/>
    <property type="match status" value="1"/>
</dbReference>
<name>A0A8J7YNF4_9EURY</name>
<dbReference type="InterPro" id="IPR004143">
    <property type="entry name" value="BPL_LPL_catalytic"/>
</dbReference>
<comment type="caution">
    <text evidence="2">The sequence shown here is derived from an EMBL/GenBank/DDBJ whole genome shotgun (WGS) entry which is preliminary data.</text>
</comment>
<accession>A0A8J7YNF4</accession>
<dbReference type="SUPFAM" id="SSF55681">
    <property type="entry name" value="Class II aaRS and biotin synthetases"/>
    <property type="match status" value="1"/>
</dbReference>
<reference evidence="2" key="1">
    <citation type="submission" date="2021-06" db="EMBL/GenBank/DDBJ databases">
        <title>Halomicroarcula sp. F24A a new haloarchaeum isolated from saline soil.</title>
        <authorList>
            <person name="Duran-Viseras A."/>
            <person name="Sanchez-Porro C."/>
            <person name="Ventosa A."/>
        </authorList>
    </citation>
    <scope>NUCLEOTIDE SEQUENCE</scope>
    <source>
        <strain evidence="2">F24A</strain>
    </source>
</reference>